<evidence type="ECO:0000313" key="2">
    <source>
        <dbReference type="Proteomes" id="UP000031368"/>
    </source>
</evidence>
<dbReference type="EMBL" id="CP006877">
    <property type="protein sequence ID" value="AJD40877.1"/>
    <property type="molecule type" value="Genomic_DNA"/>
</dbReference>
<dbReference type="HOGENOM" id="CLU_2668494_0_0_5"/>
<dbReference type="KEGG" id="rga:RGR602_CH01525"/>
<protein>
    <submittedName>
        <fullName evidence="1">Uncharacterized protein</fullName>
    </submittedName>
</protein>
<keyword evidence="2" id="KW-1185">Reference proteome</keyword>
<gene>
    <name evidence="1" type="ORF">RGR602_CH01525</name>
</gene>
<dbReference type="Proteomes" id="UP000031368">
    <property type="component" value="Chromosome"/>
</dbReference>
<dbReference type="AlphaFoldDB" id="A0A0B4X2T7"/>
<accession>A0A0B4X2T7</accession>
<sequence length="75" mass="8611">MAKVEIRKAREGGLSDRWRHALQRNWCADDRIDVGDAKGRGLLHLQLISKTKRRMRIVSPSASVSSRRIWASRCP</sequence>
<proteinExistence type="predicted"/>
<organism evidence="1 2">
    <name type="scientific">Rhizobium gallicum bv. gallicum R602sp</name>
    <dbReference type="NCBI Taxonomy" id="1041138"/>
    <lineage>
        <taxon>Bacteria</taxon>
        <taxon>Pseudomonadati</taxon>
        <taxon>Pseudomonadota</taxon>
        <taxon>Alphaproteobacteria</taxon>
        <taxon>Hyphomicrobiales</taxon>
        <taxon>Rhizobiaceae</taxon>
        <taxon>Rhizobium/Agrobacterium group</taxon>
        <taxon>Rhizobium</taxon>
    </lineage>
</organism>
<reference evidence="1 2" key="1">
    <citation type="submission" date="2013-11" db="EMBL/GenBank/DDBJ databases">
        <title>Complete genome sequence of Rhizobium gallicum bv. gallicum R602.</title>
        <authorList>
            <person name="Bustos P."/>
            <person name="Santamaria R.I."/>
            <person name="Lozano L."/>
            <person name="Acosta J.L."/>
            <person name="Ormeno-Orrillo E."/>
            <person name="Rogel M.A."/>
            <person name="Romero D."/>
            <person name="Cevallos M.A."/>
            <person name="Martinez-Romero E."/>
            <person name="Gonzalez V."/>
        </authorList>
    </citation>
    <scope>NUCLEOTIDE SEQUENCE [LARGE SCALE GENOMIC DNA]</scope>
    <source>
        <strain evidence="1 2">R602</strain>
    </source>
</reference>
<name>A0A0B4X2T7_9HYPH</name>
<evidence type="ECO:0000313" key="1">
    <source>
        <dbReference type="EMBL" id="AJD40877.1"/>
    </source>
</evidence>